<reference evidence="3 4" key="1">
    <citation type="submission" date="2019-10" db="EMBL/GenBank/DDBJ databases">
        <title>Alkaliphilus serpentinus sp. nov. and Alkaliphilus pronyensis sp. nov., two novel anaerobic alkaliphilic species isolated from the serpentinized-hosted hydrothermal field of the Prony Bay (New Caledonia).</title>
        <authorList>
            <person name="Postec A."/>
        </authorList>
    </citation>
    <scope>NUCLEOTIDE SEQUENCE [LARGE SCALE GENOMIC DNA]</scope>
    <source>
        <strain evidence="3 4">LacT</strain>
    </source>
</reference>
<evidence type="ECO:0000313" key="4">
    <source>
        <dbReference type="Proteomes" id="UP000465601"/>
    </source>
</evidence>
<proteinExistence type="predicted"/>
<organism evidence="3 4">
    <name type="scientific">Alkaliphilus serpentinus</name>
    <dbReference type="NCBI Taxonomy" id="1482731"/>
    <lineage>
        <taxon>Bacteria</taxon>
        <taxon>Bacillati</taxon>
        <taxon>Bacillota</taxon>
        <taxon>Clostridia</taxon>
        <taxon>Peptostreptococcales</taxon>
        <taxon>Natronincolaceae</taxon>
        <taxon>Alkaliphilus</taxon>
    </lineage>
</organism>
<keyword evidence="2" id="KW-0472">Membrane</keyword>
<evidence type="ECO:0000256" key="2">
    <source>
        <dbReference type="SAM" id="Phobius"/>
    </source>
</evidence>
<sequence>MMNKKIKRIRLIQNIIIIVLIIGITALTLNTVLSKNIIENQLAKLNPNKTEEISPIFYKSIQQIFPATGFNQSVKNSLQLKKTYKSLIGGLFFFDFKNPLTFIKNQFPAVALVTGIEYKEVEKEAFNPKDIVENNETKEVDNPSNKENPINDDDKGEDIDGIYLPEDDSIIDSIEGDVEISGVEIPQKLSFQEDKPQILIYHTHGTESYKPASEGNYHTQRKEYSVIEIGKIMAEEFEKRGYEVIHDTTYHDYPSYNGSYLRSESTVMDILKKNPSIKVVLDIHRDGYDKIDTNPNRNTITANNRYTHNDKTSSKFQLVIGSATPNRQKVETFAKYIKAYSDIKYPDFSKPILVKPYGSFNQFLADHYALVEVGSNANTIEEAKLSAIYIVDIFATALDDLKE</sequence>
<dbReference type="NCBIfam" id="TIGR02867">
    <property type="entry name" value="spore_II_P"/>
    <property type="match status" value="1"/>
</dbReference>
<keyword evidence="2" id="KW-1133">Transmembrane helix</keyword>
<dbReference type="OrthoDB" id="1633470at2"/>
<feature type="region of interest" description="Disordered" evidence="1">
    <location>
        <begin position="129"/>
        <end position="161"/>
    </location>
</feature>
<feature type="transmembrane region" description="Helical" evidence="2">
    <location>
        <begin position="12"/>
        <end position="33"/>
    </location>
</feature>
<feature type="compositionally biased region" description="Basic and acidic residues" evidence="1">
    <location>
        <begin position="129"/>
        <end position="141"/>
    </location>
</feature>
<keyword evidence="4" id="KW-1185">Reference proteome</keyword>
<dbReference type="Pfam" id="PF07454">
    <property type="entry name" value="SpoIIP"/>
    <property type="match status" value="1"/>
</dbReference>
<dbReference type="AlphaFoldDB" id="A0A833HPI3"/>
<keyword evidence="2" id="KW-0812">Transmembrane</keyword>
<gene>
    <name evidence="3" type="ORF">F8153_06405</name>
</gene>
<dbReference type="InterPro" id="IPR010897">
    <property type="entry name" value="Spore_II_P"/>
</dbReference>
<accession>A0A833HPI3</accession>
<dbReference type="EMBL" id="WBZB01000016">
    <property type="protein sequence ID" value="KAB3530737.1"/>
    <property type="molecule type" value="Genomic_DNA"/>
</dbReference>
<comment type="caution">
    <text evidence="3">The sequence shown here is derived from an EMBL/GenBank/DDBJ whole genome shotgun (WGS) entry which is preliminary data.</text>
</comment>
<name>A0A833HPI3_9FIRM</name>
<evidence type="ECO:0000256" key="1">
    <source>
        <dbReference type="SAM" id="MobiDB-lite"/>
    </source>
</evidence>
<protein>
    <submittedName>
        <fullName evidence="3">Stage II sporulation protein P</fullName>
    </submittedName>
</protein>
<feature type="compositionally biased region" description="Acidic residues" evidence="1">
    <location>
        <begin position="150"/>
        <end position="161"/>
    </location>
</feature>
<dbReference type="Proteomes" id="UP000465601">
    <property type="component" value="Unassembled WGS sequence"/>
</dbReference>
<evidence type="ECO:0000313" key="3">
    <source>
        <dbReference type="EMBL" id="KAB3530737.1"/>
    </source>
</evidence>